<name>A0A2H9VNC4_9SPHI</name>
<dbReference type="NCBIfam" id="TIGR03517">
    <property type="entry name" value="GldM_gliding"/>
    <property type="match status" value="1"/>
</dbReference>
<dbReference type="Pfam" id="PF12081">
    <property type="entry name" value="GldM_1st"/>
    <property type="match status" value="1"/>
</dbReference>
<dbReference type="AlphaFoldDB" id="A0A2H9VNC4"/>
<feature type="domain" description="Gliding motility-associated protein GldM N-terminal" evidence="2">
    <location>
        <begin position="33"/>
        <end position="217"/>
    </location>
</feature>
<dbReference type="RefSeq" id="WP_100342124.1">
    <property type="nucleotide sequence ID" value="NZ_PGFJ01000002.1"/>
</dbReference>
<dbReference type="InterPro" id="IPR019859">
    <property type="entry name" value="Motility-assoc_prot_GldM"/>
</dbReference>
<reference evidence="5 6" key="1">
    <citation type="submission" date="2017-11" db="EMBL/GenBank/DDBJ databases">
        <title>Genomic Encyclopedia of Archaeal and Bacterial Type Strains, Phase II (KMG-II): From Individual Species to Whole Genera.</title>
        <authorList>
            <person name="Goeker M."/>
        </authorList>
    </citation>
    <scope>NUCLEOTIDE SEQUENCE [LARGE SCALE GENOMIC DNA]</scope>
    <source>
        <strain evidence="5 6">DSM 28175</strain>
    </source>
</reference>
<dbReference type="InterPro" id="IPR022720">
    <property type="entry name" value="Motility-assoc_prot_GldM_N"/>
</dbReference>
<comment type="caution">
    <text evidence="5">The sequence shown here is derived from an EMBL/GenBank/DDBJ whole genome shotgun (WGS) entry which is preliminary data.</text>
</comment>
<dbReference type="EMBL" id="PGFJ01000002">
    <property type="protein sequence ID" value="PJJ79813.1"/>
    <property type="molecule type" value="Genomic_DNA"/>
</dbReference>
<gene>
    <name evidence="5" type="ORF">CLV57_2952</name>
</gene>
<evidence type="ECO:0000313" key="6">
    <source>
        <dbReference type="Proteomes" id="UP000242687"/>
    </source>
</evidence>
<accession>A0A2H9VNC4</accession>
<protein>
    <submittedName>
        <fullName evidence="5">Gliding motility-associated protein GldM</fullName>
    </submittedName>
</protein>
<organism evidence="5 6">
    <name type="scientific">Mucilaginibacter auburnensis</name>
    <dbReference type="NCBI Taxonomy" id="1457233"/>
    <lineage>
        <taxon>Bacteria</taxon>
        <taxon>Pseudomonadati</taxon>
        <taxon>Bacteroidota</taxon>
        <taxon>Sphingobacteriia</taxon>
        <taxon>Sphingobacteriales</taxon>
        <taxon>Sphingobacteriaceae</taxon>
        <taxon>Mucilaginibacter</taxon>
    </lineage>
</organism>
<dbReference type="InterPro" id="IPR022719">
    <property type="entry name" value="Motility-assoc_prot_GldM_C"/>
</dbReference>
<dbReference type="InterPro" id="IPR048406">
    <property type="entry name" value="GldM_Ig-like-2"/>
</dbReference>
<dbReference type="Pfam" id="PF21601">
    <property type="entry name" value="GldM_2nd"/>
    <property type="match status" value="1"/>
</dbReference>
<feature type="domain" description="Gliding motility-associated protein GldM second immunoglobulin-like" evidence="4">
    <location>
        <begin position="320"/>
        <end position="401"/>
    </location>
</feature>
<dbReference type="Pfam" id="PF12080">
    <property type="entry name" value="GldM_4th"/>
    <property type="match status" value="1"/>
</dbReference>
<sequence length="510" mass="54369">MAGGKETPRQRMIGILYLVLLGLIALSIPDSLLDAFKNITDSLDKSRANVTTGIQNTYTAFESTKLKEQPERAKPIYEKAKQASKIADDLNNYVEDLKKKLVTEGGGINEKTGDVDARDNLDISPRLMITQGNGKTLKAKVDETRSQLLALLDEKERATINFSLNAVDPPRRGDVKKNWEEANFGEGIPLGATITTLAKIQADAKNAENEVVKKILGKVDQAVVNLDQFSAVAVAPSSYVLVGQPYTAEVFLTASDSKSSPDITVDGARVPTEAGRGKYTGNTGSEGVHTWIGTIRVKQNDGSMKEYKTAPQTYTVARPSAVVSPDKMNVFYIGVPNPVSVSAPGIAKDKIKVSISGGSISGSNGKYTVNVSNPGTATVTVSGELAPGKTSVLGATSFRVKRIPPPKAQFAGKSGGVASAANIKAQDYLIAKLENFDFDAKFRVTRFTLLIAKPRQDPIKMVASGDELSATMHQAMNTIIPGTTVVFMDIIAVGPDGNQVGLDPIVLNAN</sequence>
<evidence type="ECO:0000259" key="4">
    <source>
        <dbReference type="Pfam" id="PF21602"/>
    </source>
</evidence>
<evidence type="ECO:0000259" key="2">
    <source>
        <dbReference type="Pfam" id="PF12081"/>
    </source>
</evidence>
<evidence type="ECO:0000259" key="1">
    <source>
        <dbReference type="Pfam" id="PF12080"/>
    </source>
</evidence>
<dbReference type="Pfam" id="PF21602">
    <property type="entry name" value="GldM_3rd"/>
    <property type="match status" value="1"/>
</dbReference>
<proteinExistence type="predicted"/>
<keyword evidence="6" id="KW-1185">Reference proteome</keyword>
<dbReference type="OrthoDB" id="1490890at2"/>
<evidence type="ECO:0000259" key="3">
    <source>
        <dbReference type="Pfam" id="PF21601"/>
    </source>
</evidence>
<evidence type="ECO:0000313" key="5">
    <source>
        <dbReference type="EMBL" id="PJJ79813.1"/>
    </source>
</evidence>
<dbReference type="Proteomes" id="UP000242687">
    <property type="component" value="Unassembled WGS sequence"/>
</dbReference>
<feature type="domain" description="Gliding motility-associated protein GldM C-terminal" evidence="1">
    <location>
        <begin position="404"/>
        <end position="507"/>
    </location>
</feature>
<dbReference type="InterPro" id="IPR048405">
    <property type="entry name" value="GldM_Ig-like-1"/>
</dbReference>
<feature type="domain" description="Gliding motility-associated protein GldM first immunoglobulin-like" evidence="3">
    <location>
        <begin position="221"/>
        <end position="317"/>
    </location>
</feature>